<name>A0ABX0U7H8_9FLAO</name>
<dbReference type="EMBL" id="JAASQL010000001">
    <property type="protein sequence ID" value="NIJ43581.1"/>
    <property type="molecule type" value="Genomic_DNA"/>
</dbReference>
<dbReference type="Proteomes" id="UP000745859">
    <property type="component" value="Unassembled WGS sequence"/>
</dbReference>
<proteinExistence type="predicted"/>
<evidence type="ECO:0000313" key="3">
    <source>
        <dbReference type="Proteomes" id="UP000745859"/>
    </source>
</evidence>
<protein>
    <recommendedName>
        <fullName evidence="4">Lipoprotein</fullName>
    </recommendedName>
</protein>
<keyword evidence="1" id="KW-0732">Signal</keyword>
<dbReference type="RefSeq" id="WP_167182066.1">
    <property type="nucleotide sequence ID" value="NZ_JAASQL010000001.1"/>
</dbReference>
<reference evidence="2 3" key="1">
    <citation type="submission" date="2020-03" db="EMBL/GenBank/DDBJ databases">
        <title>Genomic Encyclopedia of Type Strains, Phase IV (KMG-IV): sequencing the most valuable type-strain genomes for metagenomic binning, comparative biology and taxonomic classification.</title>
        <authorList>
            <person name="Goeker M."/>
        </authorList>
    </citation>
    <scope>NUCLEOTIDE SEQUENCE [LARGE SCALE GENOMIC DNA]</scope>
    <source>
        <strain evidence="2 3">DSM 101599</strain>
    </source>
</reference>
<evidence type="ECO:0008006" key="4">
    <source>
        <dbReference type="Google" id="ProtNLM"/>
    </source>
</evidence>
<gene>
    <name evidence="2" type="ORF">FHR24_000020</name>
</gene>
<keyword evidence="3" id="KW-1185">Reference proteome</keyword>
<evidence type="ECO:0000313" key="2">
    <source>
        <dbReference type="EMBL" id="NIJ43581.1"/>
    </source>
</evidence>
<accession>A0ABX0U7H8</accession>
<dbReference type="PROSITE" id="PS51257">
    <property type="entry name" value="PROKAR_LIPOPROTEIN"/>
    <property type="match status" value="1"/>
</dbReference>
<comment type="caution">
    <text evidence="2">The sequence shown here is derived from an EMBL/GenBank/DDBJ whole genome shotgun (WGS) entry which is preliminary data.</text>
</comment>
<feature type="signal peptide" evidence="1">
    <location>
        <begin position="1"/>
        <end position="21"/>
    </location>
</feature>
<feature type="chain" id="PRO_5047347034" description="Lipoprotein" evidence="1">
    <location>
        <begin position="22"/>
        <end position="277"/>
    </location>
</feature>
<sequence>MKNFKILVIGLVFLTSCTVHKNSYQDNDSKVTINLINEVDSVAGQEKIIESLGLVIAKELIGFGYTKLVDFIDKEKDKYTASYNGVMQQQGFYKDSLNTIVVKRTLDNDVKEAMELKVKIQNHDNYFKLVPKSLKFNYAKAKITKKSCFCKEKDESKVLINSEITIMAAWEDKIGEKHLETLTTTNFSFIEKLNDTEESGYLFKEGEVIPSDMIKPIPNMSYKKGKEDPEGIVLVIKANINEVDGCENEVVKLAKLLKDSKDDVVGGVIDLTGLKDE</sequence>
<organism evidence="2 3">
    <name type="scientific">Wenyingzhuangia heitensis</name>
    <dbReference type="NCBI Taxonomy" id="1487859"/>
    <lineage>
        <taxon>Bacteria</taxon>
        <taxon>Pseudomonadati</taxon>
        <taxon>Bacteroidota</taxon>
        <taxon>Flavobacteriia</taxon>
        <taxon>Flavobacteriales</taxon>
        <taxon>Flavobacteriaceae</taxon>
        <taxon>Wenyingzhuangia</taxon>
    </lineage>
</organism>
<evidence type="ECO:0000256" key="1">
    <source>
        <dbReference type="SAM" id="SignalP"/>
    </source>
</evidence>